<evidence type="ECO:0000313" key="2">
    <source>
        <dbReference type="EMBL" id="MBO0356481.1"/>
    </source>
</evidence>
<feature type="transmembrane region" description="Helical" evidence="1">
    <location>
        <begin position="151"/>
        <end position="169"/>
    </location>
</feature>
<feature type="transmembrane region" description="Helical" evidence="1">
    <location>
        <begin position="330"/>
        <end position="354"/>
    </location>
</feature>
<evidence type="ECO:0000313" key="3">
    <source>
        <dbReference type="Proteomes" id="UP000664144"/>
    </source>
</evidence>
<sequence>MKLALAILLNAALAVLFWRWLMAQLRVPRLGRWVLPTLLFKLLAWAAACWKPSSDAFHMQQFSSTMTRQLWERPGAWLQAMLGNEFHYSKKLYLVYHGYSNTFFTAKILSVLNLASYSSNWGNGLYLSLFCFVACWVLVRTVAQVFPQTPAGAALIGFMAWPMVVYWTAGITKESLVLGSAAGLVAIVVRWLYGNKAVSIISVIGFVLLAVLQFKMRYFFAALLFAALGGVVLMRLLELLGVTRRWLLITAFVAAIGVGTWVGSEVTLVFRTNRITLQLLRNYNQLSRESEGKPRIVFVEFRPTAESALRNAPQAAWEAISRPWFWEGGALYKVAGLENLVLLAVLAVAVVATLRGQPGRLPFALVMALLFYCLALAVLLGLSTPNLGTLNRYRAALLPFVLWLALQNDYAARVLRRFGL</sequence>
<dbReference type="EMBL" id="JAFLQZ010000001">
    <property type="protein sequence ID" value="MBO0356481.1"/>
    <property type="molecule type" value="Genomic_DNA"/>
</dbReference>
<keyword evidence="1" id="KW-1133">Transmembrane helix</keyword>
<reference evidence="2" key="1">
    <citation type="submission" date="2021-03" db="EMBL/GenBank/DDBJ databases">
        <authorList>
            <person name="Kim M.K."/>
        </authorList>
    </citation>
    <scope>NUCLEOTIDE SEQUENCE</scope>
    <source>
        <strain evidence="2">BT186</strain>
    </source>
</reference>
<proteinExistence type="predicted"/>
<feature type="transmembrane region" description="Helical" evidence="1">
    <location>
        <begin position="220"/>
        <end position="237"/>
    </location>
</feature>
<organism evidence="2 3">
    <name type="scientific">Hymenobacter telluris</name>
    <dbReference type="NCBI Taxonomy" id="2816474"/>
    <lineage>
        <taxon>Bacteria</taxon>
        <taxon>Pseudomonadati</taxon>
        <taxon>Bacteroidota</taxon>
        <taxon>Cytophagia</taxon>
        <taxon>Cytophagales</taxon>
        <taxon>Hymenobacteraceae</taxon>
        <taxon>Hymenobacter</taxon>
    </lineage>
</organism>
<feature type="transmembrane region" description="Helical" evidence="1">
    <location>
        <begin position="121"/>
        <end position="139"/>
    </location>
</feature>
<feature type="transmembrane region" description="Helical" evidence="1">
    <location>
        <begin position="175"/>
        <end position="193"/>
    </location>
</feature>
<protein>
    <submittedName>
        <fullName evidence="2">Uncharacterized protein</fullName>
    </submittedName>
</protein>
<keyword evidence="3" id="KW-1185">Reference proteome</keyword>
<dbReference type="AlphaFoldDB" id="A0A939ET62"/>
<feature type="transmembrane region" description="Helical" evidence="1">
    <location>
        <begin position="198"/>
        <end position="214"/>
    </location>
</feature>
<feature type="transmembrane region" description="Helical" evidence="1">
    <location>
        <begin position="94"/>
        <end position="115"/>
    </location>
</feature>
<evidence type="ECO:0000256" key="1">
    <source>
        <dbReference type="SAM" id="Phobius"/>
    </source>
</evidence>
<feature type="transmembrane region" description="Helical" evidence="1">
    <location>
        <begin position="33"/>
        <end position="50"/>
    </location>
</feature>
<name>A0A939ET62_9BACT</name>
<dbReference type="Proteomes" id="UP000664144">
    <property type="component" value="Unassembled WGS sequence"/>
</dbReference>
<keyword evidence="1" id="KW-0472">Membrane</keyword>
<dbReference type="RefSeq" id="WP_206979989.1">
    <property type="nucleotide sequence ID" value="NZ_JAFLQZ010000001.1"/>
</dbReference>
<keyword evidence="1" id="KW-0812">Transmembrane</keyword>
<gene>
    <name evidence="2" type="ORF">J0X19_00860</name>
</gene>
<feature type="transmembrane region" description="Helical" evidence="1">
    <location>
        <begin position="361"/>
        <end position="381"/>
    </location>
</feature>
<comment type="caution">
    <text evidence="2">The sequence shown here is derived from an EMBL/GenBank/DDBJ whole genome shotgun (WGS) entry which is preliminary data.</text>
</comment>
<feature type="transmembrane region" description="Helical" evidence="1">
    <location>
        <begin position="246"/>
        <end position="264"/>
    </location>
</feature>
<accession>A0A939ET62</accession>